<name>A0A2H1H933_ZYMTR</name>
<accession>A0A2H1H933</accession>
<gene>
    <name evidence="2" type="ORF">ZT1E4_G11641</name>
</gene>
<proteinExistence type="predicted"/>
<dbReference type="AlphaFoldDB" id="A0A2H1H933"/>
<evidence type="ECO:0000256" key="1">
    <source>
        <dbReference type="SAM" id="MobiDB-lite"/>
    </source>
</evidence>
<sequence>MTAFTRPTSDLTSFAIFADIFDSCIANSDTCSFVPTASDHNGLLGDHLDDQNSLETEDDNDELRESNRRSQNITRVYSPLRCVCKIYSMRKRKKER</sequence>
<dbReference type="Proteomes" id="UP000245764">
    <property type="component" value="Chromosome 15"/>
</dbReference>
<organism evidence="2 3">
    <name type="scientific">Zymoseptoria tritici ST99CH_1E4</name>
    <dbReference type="NCBI Taxonomy" id="1276532"/>
    <lineage>
        <taxon>Eukaryota</taxon>
        <taxon>Fungi</taxon>
        <taxon>Dikarya</taxon>
        <taxon>Ascomycota</taxon>
        <taxon>Pezizomycotina</taxon>
        <taxon>Dothideomycetes</taxon>
        <taxon>Dothideomycetidae</taxon>
        <taxon>Mycosphaerellales</taxon>
        <taxon>Mycosphaerellaceae</taxon>
        <taxon>Zymoseptoria</taxon>
    </lineage>
</organism>
<dbReference type="EMBL" id="LT854267">
    <property type="protein sequence ID" value="SMR62327.1"/>
    <property type="molecule type" value="Genomic_DNA"/>
</dbReference>
<reference evidence="3" key="1">
    <citation type="submission" date="2017-05" db="EMBL/GenBank/DDBJ databases">
        <authorList>
            <person name="Song R."/>
            <person name="Chenine A.L."/>
            <person name="Ruprecht R.M."/>
        </authorList>
    </citation>
    <scope>NUCLEOTIDE SEQUENCE [LARGE SCALE GENOMIC DNA]</scope>
</reference>
<evidence type="ECO:0000313" key="2">
    <source>
        <dbReference type="EMBL" id="SMR62327.1"/>
    </source>
</evidence>
<evidence type="ECO:0000313" key="3">
    <source>
        <dbReference type="Proteomes" id="UP000245764"/>
    </source>
</evidence>
<feature type="region of interest" description="Disordered" evidence="1">
    <location>
        <begin position="44"/>
        <end position="70"/>
    </location>
</feature>
<protein>
    <submittedName>
        <fullName evidence="2">Uncharacterized protein</fullName>
    </submittedName>
</protein>